<reference evidence="3" key="2">
    <citation type="submission" date="2023-05" db="EMBL/GenBank/DDBJ databases">
        <authorList>
            <person name="Fouks B."/>
        </authorList>
    </citation>
    <scope>NUCLEOTIDE SEQUENCE</scope>
    <source>
        <strain evidence="3">Stay&amp;Tobe</strain>
        <tissue evidence="3">Testes</tissue>
    </source>
</reference>
<keyword evidence="2" id="KW-0472">Membrane</keyword>
<dbReference type="AlphaFoldDB" id="A0AAD7ZV49"/>
<accession>A0AAD7ZV49</accession>
<dbReference type="EMBL" id="JASPKZ010006284">
    <property type="protein sequence ID" value="KAJ9587480.1"/>
    <property type="molecule type" value="Genomic_DNA"/>
</dbReference>
<reference evidence="3" key="1">
    <citation type="journal article" date="2023" name="IScience">
        <title>Live-bearing cockroach genome reveals convergent evolutionary mechanisms linked to viviparity in insects and beyond.</title>
        <authorList>
            <person name="Fouks B."/>
            <person name="Harrison M.C."/>
            <person name="Mikhailova A.A."/>
            <person name="Marchal E."/>
            <person name="English S."/>
            <person name="Carruthers M."/>
            <person name="Jennings E.C."/>
            <person name="Chiamaka E.L."/>
            <person name="Frigard R.A."/>
            <person name="Pippel M."/>
            <person name="Attardo G.M."/>
            <person name="Benoit J.B."/>
            <person name="Bornberg-Bauer E."/>
            <person name="Tobe S.S."/>
        </authorList>
    </citation>
    <scope>NUCLEOTIDE SEQUENCE</scope>
    <source>
        <strain evidence="3">Stay&amp;Tobe</strain>
    </source>
</reference>
<gene>
    <name evidence="3" type="ORF">L9F63_028267</name>
</gene>
<feature type="compositionally biased region" description="Basic residues" evidence="1">
    <location>
        <begin position="34"/>
        <end position="45"/>
    </location>
</feature>
<evidence type="ECO:0000256" key="1">
    <source>
        <dbReference type="SAM" id="MobiDB-lite"/>
    </source>
</evidence>
<dbReference type="Proteomes" id="UP001233999">
    <property type="component" value="Unassembled WGS sequence"/>
</dbReference>
<evidence type="ECO:0000313" key="3">
    <source>
        <dbReference type="EMBL" id="KAJ9587480.1"/>
    </source>
</evidence>
<feature type="non-terminal residue" evidence="3">
    <location>
        <position position="1"/>
    </location>
</feature>
<organism evidence="3 4">
    <name type="scientific">Diploptera punctata</name>
    <name type="common">Pacific beetle cockroach</name>
    <dbReference type="NCBI Taxonomy" id="6984"/>
    <lineage>
        <taxon>Eukaryota</taxon>
        <taxon>Metazoa</taxon>
        <taxon>Ecdysozoa</taxon>
        <taxon>Arthropoda</taxon>
        <taxon>Hexapoda</taxon>
        <taxon>Insecta</taxon>
        <taxon>Pterygota</taxon>
        <taxon>Neoptera</taxon>
        <taxon>Polyneoptera</taxon>
        <taxon>Dictyoptera</taxon>
        <taxon>Blattodea</taxon>
        <taxon>Blaberoidea</taxon>
        <taxon>Blaberidae</taxon>
        <taxon>Diplopterinae</taxon>
        <taxon>Diploptera</taxon>
    </lineage>
</organism>
<evidence type="ECO:0000256" key="2">
    <source>
        <dbReference type="SAM" id="Phobius"/>
    </source>
</evidence>
<evidence type="ECO:0000313" key="4">
    <source>
        <dbReference type="Proteomes" id="UP001233999"/>
    </source>
</evidence>
<feature type="region of interest" description="Disordered" evidence="1">
    <location>
        <begin position="34"/>
        <end position="60"/>
    </location>
</feature>
<name>A0AAD7ZV49_DIPPU</name>
<feature type="transmembrane region" description="Helical" evidence="2">
    <location>
        <begin position="12"/>
        <end position="32"/>
    </location>
</feature>
<proteinExistence type="predicted"/>
<sequence length="85" mass="9953">IFSQMERHHFYLLIFRTKCLVSVLALTIPFCSKRKKKTAKKRHNPSRREATDDGDVSPKLQSRRIKDEFVKCSLSICTQYTDSMS</sequence>
<keyword evidence="2" id="KW-0812">Transmembrane</keyword>
<keyword evidence="2" id="KW-1133">Transmembrane helix</keyword>
<keyword evidence="4" id="KW-1185">Reference proteome</keyword>
<protein>
    <submittedName>
        <fullName evidence="3">Uncharacterized protein</fullName>
    </submittedName>
</protein>
<comment type="caution">
    <text evidence="3">The sequence shown here is derived from an EMBL/GenBank/DDBJ whole genome shotgun (WGS) entry which is preliminary data.</text>
</comment>
<feature type="non-terminal residue" evidence="3">
    <location>
        <position position="85"/>
    </location>
</feature>